<dbReference type="PANTHER" id="PTHR24047">
    <property type="entry name" value="FI01909P-RELATED"/>
    <property type="match status" value="1"/>
</dbReference>
<feature type="non-terminal residue" evidence="2">
    <location>
        <position position="1"/>
    </location>
</feature>
<dbReference type="InterPro" id="IPR053255">
    <property type="entry name" value="EGF-like_domain"/>
</dbReference>
<dbReference type="SMART" id="SM00181">
    <property type="entry name" value="EGF"/>
    <property type="match status" value="2"/>
</dbReference>
<reference evidence="2" key="1">
    <citation type="journal article" date="2023" name="IScience">
        <title>Live-bearing cockroach genome reveals convergent evolutionary mechanisms linked to viviparity in insects and beyond.</title>
        <authorList>
            <person name="Fouks B."/>
            <person name="Harrison M.C."/>
            <person name="Mikhailova A.A."/>
            <person name="Marchal E."/>
            <person name="English S."/>
            <person name="Carruthers M."/>
            <person name="Jennings E.C."/>
            <person name="Chiamaka E.L."/>
            <person name="Frigard R.A."/>
            <person name="Pippel M."/>
            <person name="Attardo G.M."/>
            <person name="Benoit J.B."/>
            <person name="Bornberg-Bauer E."/>
            <person name="Tobe S.S."/>
        </authorList>
    </citation>
    <scope>NUCLEOTIDE SEQUENCE</scope>
    <source>
        <strain evidence="2">Stay&amp;Tobe</strain>
    </source>
</reference>
<dbReference type="AlphaFoldDB" id="A0AAD8AFW0"/>
<dbReference type="PANTHER" id="PTHR24047:SF29">
    <property type="entry name" value="EATER-RELATED"/>
    <property type="match status" value="1"/>
</dbReference>
<dbReference type="EMBL" id="JASPKZ010001222">
    <property type="protein sequence ID" value="KAJ9598404.1"/>
    <property type="molecule type" value="Genomic_DNA"/>
</dbReference>
<feature type="domain" description="EGF-like" evidence="1">
    <location>
        <begin position="106"/>
        <end position="138"/>
    </location>
</feature>
<gene>
    <name evidence="2" type="ORF">L9F63_010926</name>
</gene>
<proteinExistence type="predicted"/>
<comment type="caution">
    <text evidence="2">The sequence shown here is derived from an EMBL/GenBank/DDBJ whole genome shotgun (WGS) entry which is preliminary data.</text>
</comment>
<evidence type="ECO:0000259" key="1">
    <source>
        <dbReference type="SMART" id="SM00181"/>
    </source>
</evidence>
<dbReference type="InterPro" id="IPR000742">
    <property type="entry name" value="EGF"/>
</dbReference>
<protein>
    <recommendedName>
        <fullName evidence="1">EGF-like domain-containing protein</fullName>
    </recommendedName>
</protein>
<reference evidence="2" key="2">
    <citation type="submission" date="2023-05" db="EMBL/GenBank/DDBJ databases">
        <authorList>
            <person name="Fouks B."/>
        </authorList>
    </citation>
    <scope>NUCLEOTIDE SEQUENCE</scope>
    <source>
        <strain evidence="2">Stay&amp;Tobe</strain>
        <tissue evidence="2">Testes</tissue>
    </source>
</reference>
<keyword evidence="3" id="KW-1185">Reference proteome</keyword>
<dbReference type="Proteomes" id="UP001233999">
    <property type="component" value="Unassembled WGS sequence"/>
</dbReference>
<evidence type="ECO:0000313" key="3">
    <source>
        <dbReference type="Proteomes" id="UP001233999"/>
    </source>
</evidence>
<evidence type="ECO:0000313" key="2">
    <source>
        <dbReference type="EMBL" id="KAJ9598404.1"/>
    </source>
</evidence>
<dbReference type="Gene3D" id="2.10.25.10">
    <property type="entry name" value="Laminin"/>
    <property type="match status" value="3"/>
</dbReference>
<accession>A0AAD8AFW0</accession>
<organism evidence="2 3">
    <name type="scientific">Diploptera punctata</name>
    <name type="common">Pacific beetle cockroach</name>
    <dbReference type="NCBI Taxonomy" id="6984"/>
    <lineage>
        <taxon>Eukaryota</taxon>
        <taxon>Metazoa</taxon>
        <taxon>Ecdysozoa</taxon>
        <taxon>Arthropoda</taxon>
        <taxon>Hexapoda</taxon>
        <taxon>Insecta</taxon>
        <taxon>Pterygota</taxon>
        <taxon>Neoptera</taxon>
        <taxon>Polyneoptera</taxon>
        <taxon>Dictyoptera</taxon>
        <taxon>Blattodea</taxon>
        <taxon>Blaberoidea</taxon>
        <taxon>Blaberidae</taxon>
        <taxon>Diplopterinae</taxon>
        <taxon>Diploptera</taxon>
    </lineage>
</organism>
<name>A0AAD8AFW0_DIPPU</name>
<sequence length="172" mass="19250">HNNQYEYACEKPCLNGKCVGVNECACLPGYKKTDSEFECLPHCDYSCGAGFCSAPNWCTCTGGSFQIEHFCTQFCIELSIFRHRIWIDTASCAAIFGWDYKLSQSLCDKPCMNGDCVGVNECQCTPGYKKGYNKWVCLPHCDFDCGYGYCSAPNKCTCTGGHMWMPKRNICD</sequence>
<feature type="domain" description="EGF-like" evidence="1">
    <location>
        <begin position="8"/>
        <end position="40"/>
    </location>
</feature>